<proteinExistence type="predicted"/>
<dbReference type="RefSeq" id="WP_231907695.1">
    <property type="nucleotide sequence ID" value="NZ_LRIE01000065.1"/>
</dbReference>
<organism evidence="2 4">
    <name type="scientific">Oerskovia enterophila</name>
    <dbReference type="NCBI Taxonomy" id="43678"/>
    <lineage>
        <taxon>Bacteria</taxon>
        <taxon>Bacillati</taxon>
        <taxon>Actinomycetota</taxon>
        <taxon>Actinomycetes</taxon>
        <taxon>Micrococcales</taxon>
        <taxon>Cellulomonadaceae</taxon>
        <taxon>Oerskovia</taxon>
    </lineage>
</organism>
<evidence type="ECO:0000256" key="1">
    <source>
        <dbReference type="SAM" id="SignalP"/>
    </source>
</evidence>
<gene>
    <name evidence="3" type="ORF">OERS_20970</name>
    <name evidence="2" type="ORF">OJAG_15170</name>
</gene>
<evidence type="ECO:0000313" key="5">
    <source>
        <dbReference type="Proteomes" id="UP000093412"/>
    </source>
</evidence>
<dbReference type="Proteomes" id="UP000093412">
    <property type="component" value="Unassembled WGS sequence"/>
</dbReference>
<feature type="chain" id="PRO_5007845638" description="DUF3515 domain-containing protein" evidence="1">
    <location>
        <begin position="31"/>
        <end position="163"/>
    </location>
</feature>
<name>A0A163RY55_9CELL</name>
<dbReference type="STRING" id="43678.OJAG_15170"/>
<dbReference type="EMBL" id="MAQA01000022">
    <property type="protein sequence ID" value="OCI31146.1"/>
    <property type="molecule type" value="Genomic_DNA"/>
</dbReference>
<evidence type="ECO:0000313" key="3">
    <source>
        <dbReference type="EMBL" id="OCI31146.1"/>
    </source>
</evidence>
<reference evidence="2 4" key="1">
    <citation type="submission" date="2016-01" db="EMBL/GenBank/DDBJ databases">
        <title>Genome sequence of Oerskovia enterophila VJag, an agar and cellulose degrading bacterium.</title>
        <authorList>
            <person name="Poehlein A."/>
            <person name="Jag V."/>
            <person name="Bengelsdorf F."/>
            <person name="Duerre P."/>
            <person name="Daniel R."/>
        </authorList>
    </citation>
    <scope>NUCLEOTIDE SEQUENCE [LARGE SCALE GENOMIC DNA]</scope>
    <source>
        <strain evidence="2 4">VJag</strain>
    </source>
</reference>
<accession>A0A163RY55</accession>
<dbReference type="InterPro" id="IPR021903">
    <property type="entry name" value="DUF3515"/>
</dbReference>
<dbReference type="Pfam" id="PF12028">
    <property type="entry name" value="DUF3515"/>
    <property type="match status" value="1"/>
</dbReference>
<dbReference type="PROSITE" id="PS51257">
    <property type="entry name" value="PROKAR_LIPOPROTEIN"/>
    <property type="match status" value="1"/>
</dbReference>
<evidence type="ECO:0000313" key="2">
    <source>
        <dbReference type="EMBL" id="KZM35816.1"/>
    </source>
</evidence>
<reference evidence="3 5" key="2">
    <citation type="submission" date="2016-06" db="EMBL/GenBank/DDBJ databases">
        <title>Genome sequence of Oerskovia enterophila DSM 43852.</title>
        <authorList>
            <person name="Poehlein A."/>
            <person name="Jag V."/>
            <person name="Bengelsdorf F.R."/>
            <person name="Daniel R."/>
            <person name="Duerre P."/>
        </authorList>
    </citation>
    <scope>NUCLEOTIDE SEQUENCE [LARGE SCALE GENOMIC DNA]</scope>
    <source>
        <strain evidence="3 5">DSM 43852</strain>
    </source>
</reference>
<protein>
    <recommendedName>
        <fullName evidence="6">DUF3515 domain-containing protein</fullName>
    </recommendedName>
</protein>
<sequence length="163" mass="16724">MLNAPRTPARRRTLAGILLLAVVAGTSACAPTIGVPVADDAADPKCAEVVLAVPDMLGDLPKVKTDSQATAAWGASGAAVTLRCGVTPPEPTTTGCQGVPSAAGSVDWIVADDGKGTWTFVTYGRDPAVEVQIPPSVSSDHSSSFVSDLNRAVSKVEQTRYCM</sequence>
<feature type="signal peptide" evidence="1">
    <location>
        <begin position="1"/>
        <end position="30"/>
    </location>
</feature>
<dbReference type="EMBL" id="LRIE01000065">
    <property type="protein sequence ID" value="KZM35816.1"/>
    <property type="molecule type" value="Genomic_DNA"/>
</dbReference>
<comment type="caution">
    <text evidence="2">The sequence shown here is derived from an EMBL/GenBank/DDBJ whole genome shotgun (WGS) entry which is preliminary data.</text>
</comment>
<dbReference type="PATRIC" id="fig|43678.3.peg.1589"/>
<dbReference type="AlphaFoldDB" id="A0A163RY55"/>
<evidence type="ECO:0008006" key="6">
    <source>
        <dbReference type="Google" id="ProtNLM"/>
    </source>
</evidence>
<keyword evidence="5" id="KW-1185">Reference proteome</keyword>
<evidence type="ECO:0000313" key="4">
    <source>
        <dbReference type="Proteomes" id="UP000076447"/>
    </source>
</evidence>
<keyword evidence="1" id="KW-0732">Signal</keyword>
<dbReference type="Proteomes" id="UP000076447">
    <property type="component" value="Unassembled WGS sequence"/>
</dbReference>